<dbReference type="EMBL" id="KY031151">
    <property type="protein sequence ID" value="ATU82902.1"/>
    <property type="molecule type" value="mRNA"/>
</dbReference>
<protein>
    <submittedName>
        <fullName evidence="3">Secreted Kazal protein</fullName>
    </submittedName>
</protein>
<keyword evidence="1" id="KW-0732">Signal</keyword>
<dbReference type="SUPFAM" id="SSF100895">
    <property type="entry name" value="Kazal-type serine protease inhibitors"/>
    <property type="match status" value="1"/>
</dbReference>
<evidence type="ECO:0000259" key="2">
    <source>
        <dbReference type="PROSITE" id="PS51465"/>
    </source>
</evidence>
<dbReference type="InterPro" id="IPR002350">
    <property type="entry name" value="Kazal_dom"/>
</dbReference>
<evidence type="ECO:0000256" key="1">
    <source>
        <dbReference type="SAM" id="SignalP"/>
    </source>
</evidence>
<evidence type="ECO:0000313" key="3">
    <source>
        <dbReference type="EMBL" id="ATU82902.1"/>
    </source>
</evidence>
<dbReference type="PROSITE" id="PS51465">
    <property type="entry name" value="KAZAL_2"/>
    <property type="match status" value="1"/>
</dbReference>
<dbReference type="InterPro" id="IPR036058">
    <property type="entry name" value="Kazal_dom_sf"/>
</dbReference>
<dbReference type="AlphaFoldDB" id="A0A2K8JSI6"/>
<sequence length="82" mass="9161">MKCFLILLVVGSVMFVTSLESEQDDQECIMGCTPHLEPICAKSSSNGTLRTFDNPCMMLLENSCYKADYKQISRGECPEQSN</sequence>
<reference evidence="3" key="1">
    <citation type="submission" date="2016-10" db="EMBL/GenBank/DDBJ databases">
        <title>The assassin bug Pristhesancus plagipennis produces two different types of venom.</title>
        <authorList>
            <person name="Walker A.A."/>
            <person name="Herzig V."/>
            <person name="Jin J."/>
            <person name="Fry B.G."/>
            <person name="King G.F."/>
        </authorList>
    </citation>
    <scope>NUCLEOTIDE SEQUENCE</scope>
    <source>
        <tissue evidence="3">Venom/labial glands</tissue>
    </source>
</reference>
<feature type="domain" description="Kazal-like" evidence="2">
    <location>
        <begin position="22"/>
        <end position="79"/>
    </location>
</feature>
<name>A0A2K8JSI6_PRIPG</name>
<dbReference type="Gene3D" id="3.30.60.30">
    <property type="match status" value="1"/>
</dbReference>
<proteinExistence type="evidence at transcript level"/>
<feature type="chain" id="PRO_5014635892" evidence="1">
    <location>
        <begin position="19"/>
        <end position="82"/>
    </location>
</feature>
<organism evidence="3">
    <name type="scientific">Pristhesancus plagipennis</name>
    <name type="common">Common assassin bug</name>
    <dbReference type="NCBI Taxonomy" id="1955184"/>
    <lineage>
        <taxon>Eukaryota</taxon>
        <taxon>Metazoa</taxon>
        <taxon>Ecdysozoa</taxon>
        <taxon>Arthropoda</taxon>
        <taxon>Hexapoda</taxon>
        <taxon>Insecta</taxon>
        <taxon>Pterygota</taxon>
        <taxon>Neoptera</taxon>
        <taxon>Paraneoptera</taxon>
        <taxon>Hemiptera</taxon>
        <taxon>Heteroptera</taxon>
        <taxon>Panheteroptera</taxon>
        <taxon>Cimicomorpha</taxon>
        <taxon>Reduviidae</taxon>
        <taxon>Harpactorinae</taxon>
        <taxon>Harpactorini</taxon>
        <taxon>Pristhesancus</taxon>
    </lineage>
</organism>
<feature type="signal peptide" evidence="1">
    <location>
        <begin position="1"/>
        <end position="18"/>
    </location>
</feature>
<accession>A0A2K8JSI6</accession>